<dbReference type="PANTHER" id="PTHR13037:SF24">
    <property type="entry name" value="POLYCOMB PROTEIN PCL-RELATED"/>
    <property type="match status" value="1"/>
</dbReference>
<protein>
    <submittedName>
        <fullName evidence="3">Uncharacterized protein</fullName>
    </submittedName>
</protein>
<feature type="region of interest" description="Disordered" evidence="2">
    <location>
        <begin position="498"/>
        <end position="565"/>
    </location>
</feature>
<feature type="region of interest" description="Disordered" evidence="2">
    <location>
        <begin position="192"/>
        <end position="339"/>
    </location>
</feature>
<feature type="compositionally biased region" description="Pro residues" evidence="2">
    <location>
        <begin position="1010"/>
        <end position="1024"/>
    </location>
</feature>
<evidence type="ECO:0000256" key="2">
    <source>
        <dbReference type="SAM" id="MobiDB-lite"/>
    </source>
</evidence>
<dbReference type="AlphaFoldDB" id="A0A835KQI3"/>
<feature type="compositionally biased region" description="Low complexity" evidence="2">
    <location>
        <begin position="12"/>
        <end position="30"/>
    </location>
</feature>
<feature type="compositionally biased region" description="Basic and acidic residues" evidence="2">
    <location>
        <begin position="466"/>
        <end position="475"/>
    </location>
</feature>
<name>A0A835KQI3_9POAL</name>
<dbReference type="EMBL" id="JACEFO010000907">
    <property type="protein sequence ID" value="KAF8753576.1"/>
    <property type="molecule type" value="Genomic_DNA"/>
</dbReference>
<comment type="caution">
    <text evidence="3">The sequence shown here is derived from an EMBL/GenBank/DDBJ whole genome shotgun (WGS) entry which is preliminary data.</text>
</comment>
<feature type="region of interest" description="Disordered" evidence="2">
    <location>
        <begin position="466"/>
        <end position="486"/>
    </location>
</feature>
<evidence type="ECO:0000256" key="1">
    <source>
        <dbReference type="ARBA" id="ARBA00022581"/>
    </source>
</evidence>
<feature type="compositionally biased region" description="Low complexity" evidence="2">
    <location>
        <begin position="323"/>
        <end position="333"/>
    </location>
</feature>
<dbReference type="Proteomes" id="UP000636709">
    <property type="component" value="Unassembled WGS sequence"/>
</dbReference>
<keyword evidence="4" id="KW-1185">Reference proteome</keyword>
<proteinExistence type="predicted"/>
<feature type="region of interest" description="Disordered" evidence="2">
    <location>
        <begin position="656"/>
        <end position="731"/>
    </location>
</feature>
<feature type="region of interest" description="Disordered" evidence="2">
    <location>
        <begin position="981"/>
        <end position="1040"/>
    </location>
</feature>
<feature type="region of interest" description="Disordered" evidence="2">
    <location>
        <begin position="1"/>
        <end position="51"/>
    </location>
</feature>
<accession>A0A835KQI3</accession>
<feature type="region of interest" description="Disordered" evidence="2">
    <location>
        <begin position="879"/>
        <end position="917"/>
    </location>
</feature>
<organism evidence="3 4">
    <name type="scientific">Digitaria exilis</name>
    <dbReference type="NCBI Taxonomy" id="1010633"/>
    <lineage>
        <taxon>Eukaryota</taxon>
        <taxon>Viridiplantae</taxon>
        <taxon>Streptophyta</taxon>
        <taxon>Embryophyta</taxon>
        <taxon>Tracheophyta</taxon>
        <taxon>Spermatophyta</taxon>
        <taxon>Magnoliopsida</taxon>
        <taxon>Liliopsida</taxon>
        <taxon>Poales</taxon>
        <taxon>Poaceae</taxon>
        <taxon>PACMAD clade</taxon>
        <taxon>Panicoideae</taxon>
        <taxon>Panicodae</taxon>
        <taxon>Paniceae</taxon>
        <taxon>Anthephorinae</taxon>
        <taxon>Digitaria</taxon>
    </lineage>
</organism>
<keyword evidence="1" id="KW-0945">Host-virus interaction</keyword>
<evidence type="ECO:0000313" key="4">
    <source>
        <dbReference type="Proteomes" id="UP000636709"/>
    </source>
</evidence>
<feature type="compositionally biased region" description="Basic and acidic residues" evidence="2">
    <location>
        <begin position="763"/>
        <end position="772"/>
    </location>
</feature>
<dbReference type="OrthoDB" id="515401at2759"/>
<evidence type="ECO:0000313" key="3">
    <source>
        <dbReference type="EMBL" id="KAF8753576.1"/>
    </source>
</evidence>
<feature type="compositionally biased region" description="Polar residues" evidence="2">
    <location>
        <begin position="221"/>
        <end position="230"/>
    </location>
</feature>
<gene>
    <name evidence="3" type="ORF">HU200_011630</name>
</gene>
<feature type="region of interest" description="Disordered" evidence="2">
    <location>
        <begin position="1063"/>
        <end position="1092"/>
    </location>
</feature>
<feature type="region of interest" description="Disordered" evidence="2">
    <location>
        <begin position="747"/>
        <end position="856"/>
    </location>
</feature>
<dbReference type="PANTHER" id="PTHR13037">
    <property type="entry name" value="FORMIN"/>
    <property type="match status" value="1"/>
</dbReference>
<sequence length="1118" mass="118985">MAPLGRLLQAGPTQVLQQVTTTTPLSPSSSERGHHGKQPSPGLVEARHGTGWPSPDGKCLLQYRSTPPLPYFKATQLLRFGVKARVRRCGMDAQGLRAAVVRPPRSSPVTTTAGIMVSGKPRRAQQQQPATSAGGDAGRLSPTLGLITDVYLVRGSAPSRRRLLHHRLRRRNPRRRRLIEQPVVQMSLRRAAQRRAVGKRAGTALIRRPSQWRPGPDGPSTLCTVGTATRQGPPAAGVQAQGEPPASGPSVHAQPTQKGAPASPAAAAAAVLRRPPDPADGGGDSTDEDDVLPAGSGGDHLDTSFSLPWRWQKEQQRFGMARSPSPTEEPTSPGTYGLETPYVQIDKFNGKAASGEGLKNKCIQFQVLQILAVSRRVGLVCGPAPLHTGQDEAYGNVSQVVWCRQRRAAKADTSTKALELQCYIVPLLELLMDTDTCCHHLNVVTVCPLPLKPAVLQRVDRRLAPRAAHKNDSDLPRPPLQLPPDLSTMSDHAFTINDDVRTLPRSNLPRHGAPRPPDSPPMTDSEYNTRQKCMDVDDTSGRPSVVNGEATALGPHTTRRTGEDGGCVVSASDLSSLPRVAHLTQVSPHQNPAAPLYLVGCQSDTRTPLHSTPASIFSFRRGGGARRGRHSGDGVPAWAMLLSVVVSFFDRDVRRGKRSTISPPGGRRSKAALSAVPPPPPTAIGAGAGGEVQRLRATSDAAVEERADGAPARSCTQLRQPAQAGRERWGKPRCTWRGAVMARSAKARAWAARDQPPAAQQHPDLRRPRVREGISQPGDISAASGSGDGRLRPPSAAAEDPAGPGVVTTEQPDLRTRVWSRSQQLHLRLRSPLQRRTDSGDGSLRPPSAAGDGGAGDPAGRGFCFCLPHRAFINLRARVSTSSSRSRRAPGEDAIAQPRDASVSGSGDGNGGQRATATATAAGADLISPGVVVGAGQAEEAAAQAQVGEGLHVSALRGSTSTPQWRGTGWPPLAVQRGRLLPEYRPKASPTFDRNVLRRRRRRNSAPMMMTPPPPATMTPPPIPWSMSSPESRAPAPPNNADPMEGSFLLDGPVAPMPLLMLPPPSPPPRADGANEDDSATNAMEELGPLDPFLLDGPAAPMLIGEDGEPTRFFIFFK</sequence>
<feature type="compositionally biased region" description="Low complexity" evidence="2">
    <location>
        <begin position="260"/>
        <end position="273"/>
    </location>
</feature>
<reference evidence="3" key="1">
    <citation type="submission" date="2020-07" db="EMBL/GenBank/DDBJ databases">
        <title>Genome sequence and genetic diversity analysis of an under-domesticated orphan crop, white fonio (Digitaria exilis).</title>
        <authorList>
            <person name="Bennetzen J.L."/>
            <person name="Chen S."/>
            <person name="Ma X."/>
            <person name="Wang X."/>
            <person name="Yssel A.E.J."/>
            <person name="Chaluvadi S.R."/>
            <person name="Johnson M."/>
            <person name="Gangashetty P."/>
            <person name="Hamidou F."/>
            <person name="Sanogo M.D."/>
            <person name="Zwaenepoel A."/>
            <person name="Wallace J."/>
            <person name="Van De Peer Y."/>
            <person name="Van Deynze A."/>
        </authorList>
    </citation>
    <scope>NUCLEOTIDE SEQUENCE</scope>
    <source>
        <tissue evidence="3">Leaves</tissue>
    </source>
</reference>